<organism evidence="5 6">
    <name type="scientific">Bordetella pseudohinzii</name>
    <dbReference type="NCBI Taxonomy" id="1331258"/>
    <lineage>
        <taxon>Bacteria</taxon>
        <taxon>Pseudomonadati</taxon>
        <taxon>Pseudomonadota</taxon>
        <taxon>Betaproteobacteria</taxon>
        <taxon>Burkholderiales</taxon>
        <taxon>Alcaligenaceae</taxon>
        <taxon>Bordetella</taxon>
    </lineage>
</organism>
<reference evidence="5 6" key="1">
    <citation type="submission" date="2015-09" db="EMBL/GenBank/DDBJ databases">
        <authorList>
            <person name="Jackson K.R."/>
            <person name="Lunt B.L."/>
            <person name="Fisher J.N.B."/>
            <person name="Gardner A.V."/>
            <person name="Bailey M.E."/>
            <person name="Deus L.M."/>
            <person name="Earl A.S."/>
            <person name="Gibby P.D."/>
            <person name="Hartmann K.A."/>
            <person name="Liu J.E."/>
            <person name="Manci A.M."/>
            <person name="Nielsen D.A."/>
            <person name="Solomon M.B."/>
            <person name="Breakwell D.P."/>
            <person name="Burnett S.H."/>
            <person name="Grose J.H."/>
        </authorList>
    </citation>
    <scope>NUCLEOTIDE SEQUENCE [LARGE SCALE GENOMIC DNA]</scope>
    <source>
        <strain evidence="5 6">2789STDY5608636</strain>
    </source>
</reference>
<dbReference type="CDD" id="cd12164">
    <property type="entry name" value="GDH_like_2"/>
    <property type="match status" value="1"/>
</dbReference>
<dbReference type="GO" id="GO:0051287">
    <property type="term" value="F:NAD binding"/>
    <property type="evidence" value="ECO:0007669"/>
    <property type="project" value="InterPro"/>
</dbReference>
<dbReference type="GO" id="GO:0030267">
    <property type="term" value="F:glyoxylate reductase (NADPH) activity"/>
    <property type="evidence" value="ECO:0007669"/>
    <property type="project" value="UniProtKB-EC"/>
</dbReference>
<evidence type="ECO:0000313" key="4">
    <source>
        <dbReference type="EMBL" id="ANY18223.1"/>
    </source>
</evidence>
<name>A0A0J6EU59_9BORD</name>
<keyword evidence="1 5" id="KW-0560">Oxidoreductase</keyword>
<dbReference type="AlphaFoldDB" id="A0A0J6EU59"/>
<dbReference type="Pfam" id="PF02826">
    <property type="entry name" value="2-Hacid_dh_C"/>
    <property type="match status" value="1"/>
</dbReference>
<dbReference type="SUPFAM" id="SSF52283">
    <property type="entry name" value="Formate/glycerate dehydrogenase catalytic domain-like"/>
    <property type="match status" value="1"/>
</dbReference>
<keyword evidence="5" id="KW-0670">Pyruvate</keyword>
<evidence type="ECO:0000259" key="3">
    <source>
        <dbReference type="Pfam" id="PF02826"/>
    </source>
</evidence>
<dbReference type="PANTHER" id="PTHR43333">
    <property type="entry name" value="2-HACID_DH_C DOMAIN-CONTAINING PROTEIN"/>
    <property type="match status" value="1"/>
</dbReference>
<proteinExistence type="predicted"/>
<keyword evidence="7" id="KW-1185">Reference proteome</keyword>
<dbReference type="Proteomes" id="UP000092950">
    <property type="component" value="Chromosome"/>
</dbReference>
<dbReference type="Proteomes" id="UP000053096">
    <property type="component" value="Unassembled WGS sequence"/>
</dbReference>
<dbReference type="EMBL" id="CYTV01000020">
    <property type="protein sequence ID" value="CUJ17080.1"/>
    <property type="molecule type" value="Genomic_DNA"/>
</dbReference>
<protein>
    <submittedName>
        <fullName evidence="5">Glyoxylate/hydroxypyruvate reductase A</fullName>
        <ecNumber evidence="5">1.1.1.79</ecNumber>
    </submittedName>
</protein>
<dbReference type="InterPro" id="IPR036291">
    <property type="entry name" value="NAD(P)-bd_dom_sf"/>
</dbReference>
<evidence type="ECO:0000256" key="2">
    <source>
        <dbReference type="ARBA" id="ARBA00023027"/>
    </source>
</evidence>
<dbReference type="PANTHER" id="PTHR43333:SF1">
    <property type="entry name" value="D-ISOMER SPECIFIC 2-HYDROXYACID DEHYDROGENASE NAD-BINDING DOMAIN-CONTAINING PROTEIN"/>
    <property type="match status" value="1"/>
</dbReference>
<accession>A0A0J6EU59</accession>
<evidence type="ECO:0000256" key="1">
    <source>
        <dbReference type="ARBA" id="ARBA00023002"/>
    </source>
</evidence>
<dbReference type="Gene3D" id="3.40.50.720">
    <property type="entry name" value="NAD(P)-binding Rossmann-like Domain"/>
    <property type="match status" value="2"/>
</dbReference>
<dbReference type="EC" id="1.1.1.79" evidence="5"/>
<dbReference type="EMBL" id="CP016440">
    <property type="protein sequence ID" value="ANY18223.1"/>
    <property type="molecule type" value="Genomic_DNA"/>
</dbReference>
<keyword evidence="2" id="KW-0520">NAD</keyword>
<dbReference type="RefSeq" id="WP_043209592.1">
    <property type="nucleotide sequence ID" value="NZ_CAJGUP010000007.1"/>
</dbReference>
<evidence type="ECO:0000313" key="7">
    <source>
        <dbReference type="Proteomes" id="UP000092950"/>
    </source>
</evidence>
<reference evidence="4 7" key="2">
    <citation type="submission" date="2016-07" db="EMBL/GenBank/DDBJ databases">
        <title>Complete genome sequences of Bordetella pseudohinzii.</title>
        <authorList>
            <person name="Spilker T."/>
            <person name="Darrah R."/>
            <person name="LiPuma J.J."/>
        </authorList>
    </citation>
    <scope>NUCLEOTIDE SEQUENCE [LARGE SCALE GENOMIC DNA]</scope>
    <source>
        <strain evidence="4 7">HI4681</strain>
    </source>
</reference>
<dbReference type="OrthoDB" id="9787219at2"/>
<sequence length="310" mass="33916">MKIIFSSSHEIEPAEWLQPLAEAVPGAEVVMWHEDLPAQDAEIAVVWGPPAGLFERERKLRVAFNLGAGVDALFRLPTLPADLPIVRLEDAGMAVQMAEYAAHALVRASRQFDQYESLQREGRWQPLPELDRGLWPVGVLGMGVMGARVASSLAGLDYPVAGWSRSGNAPEGVQAFGGRDALDAFLRRTRVLINTLPLTDDTRDLLCRETLSKLLPGAYLINMGRGAHLVEEDLLALLDSGHMAGATLDVFRTEPLPAGHPFWTHPRVTITPHVAALSLRRETIAQVAGKIRAYLRGEPLSGTVSRERGY</sequence>
<evidence type="ECO:0000313" key="5">
    <source>
        <dbReference type="EMBL" id="CUJ17080.1"/>
    </source>
</evidence>
<evidence type="ECO:0000313" key="6">
    <source>
        <dbReference type="Proteomes" id="UP000053096"/>
    </source>
</evidence>
<feature type="domain" description="D-isomer specific 2-hydroxyacid dehydrogenase NAD-binding" evidence="3">
    <location>
        <begin position="105"/>
        <end position="275"/>
    </location>
</feature>
<accession>A0A0M7I209</accession>
<gene>
    <name evidence="5" type="primary">ghrA_2</name>
    <name evidence="4" type="ORF">BBN53_07205</name>
    <name evidence="5" type="ORF">ERS370011_04106</name>
</gene>
<dbReference type="SUPFAM" id="SSF51735">
    <property type="entry name" value="NAD(P)-binding Rossmann-fold domains"/>
    <property type="match status" value="1"/>
</dbReference>
<dbReference type="InterPro" id="IPR006140">
    <property type="entry name" value="D-isomer_DH_NAD-bd"/>
</dbReference>
<dbReference type="KEGG" id="bpdz:BBN53_07205"/>